<proteinExistence type="predicted"/>
<evidence type="ECO:0000313" key="3">
    <source>
        <dbReference type="Proteomes" id="UP000044602"/>
    </source>
</evidence>
<keyword evidence="3" id="KW-1185">Reference proteome</keyword>
<dbReference type="EMBL" id="CVQH01014113">
    <property type="protein sequence ID" value="CRK22379.1"/>
    <property type="molecule type" value="Genomic_DNA"/>
</dbReference>
<sequence length="47" mass="5085">MAPAVDTTALIKKLSVPPPPGSPYGLPIPGSEKEGRSAIYRHWRARD</sequence>
<dbReference type="Proteomes" id="UP000044602">
    <property type="component" value="Unassembled WGS sequence"/>
</dbReference>
<organism evidence="2 3">
    <name type="scientific">Verticillium longisporum</name>
    <name type="common">Verticillium dahliae var. longisporum</name>
    <dbReference type="NCBI Taxonomy" id="100787"/>
    <lineage>
        <taxon>Eukaryota</taxon>
        <taxon>Fungi</taxon>
        <taxon>Dikarya</taxon>
        <taxon>Ascomycota</taxon>
        <taxon>Pezizomycotina</taxon>
        <taxon>Sordariomycetes</taxon>
        <taxon>Hypocreomycetidae</taxon>
        <taxon>Glomerellales</taxon>
        <taxon>Plectosphaerellaceae</taxon>
        <taxon>Verticillium</taxon>
    </lineage>
</organism>
<gene>
    <name evidence="2" type="ORF">BN1708_013414</name>
</gene>
<reference evidence="2 3" key="1">
    <citation type="submission" date="2015-05" db="EMBL/GenBank/DDBJ databases">
        <authorList>
            <person name="Wang D.B."/>
            <person name="Wang M."/>
        </authorList>
    </citation>
    <scope>NUCLEOTIDE SEQUENCE [LARGE SCALE GENOMIC DNA]</scope>
    <source>
        <strain evidence="2">VL1</strain>
    </source>
</reference>
<evidence type="ECO:0000256" key="1">
    <source>
        <dbReference type="SAM" id="MobiDB-lite"/>
    </source>
</evidence>
<name>A0A0G4LKD5_VERLO</name>
<accession>A0A0G4LKD5</accession>
<dbReference type="AlphaFoldDB" id="A0A0G4LKD5"/>
<feature type="region of interest" description="Disordered" evidence="1">
    <location>
        <begin position="13"/>
        <end position="35"/>
    </location>
</feature>
<evidence type="ECO:0000313" key="2">
    <source>
        <dbReference type="EMBL" id="CRK22379.1"/>
    </source>
</evidence>
<dbReference type="STRING" id="100787.A0A0G4LKD5"/>
<protein>
    <submittedName>
        <fullName evidence="2">Uncharacterized protein</fullName>
    </submittedName>
</protein>
<feature type="non-terminal residue" evidence="2">
    <location>
        <position position="47"/>
    </location>
</feature>